<accession>A0A8S9UN45</accession>
<dbReference type="AlphaFoldDB" id="A0A8S9UN45"/>
<sequence>KKQSKLKKQTGFVNDVFGKGHLENYRTVSVATIIPFKTEEDIVLKAIQASKYAGAKGARGSGLRRASHILRIILEGVAISADTSCQNVHGVTNGKLLQKTQQSPSFEVVSKRLSSSNICNVFSADHTDSTAEPDAKIRFESDVQR</sequence>
<dbReference type="Proteomes" id="UP000704712">
    <property type="component" value="Unassembled WGS sequence"/>
</dbReference>
<comment type="caution">
    <text evidence="1">The sequence shown here is derived from an EMBL/GenBank/DDBJ whole genome shotgun (WGS) entry which is preliminary data.</text>
</comment>
<organism evidence="1 2">
    <name type="scientific">Phytophthora infestans</name>
    <name type="common">Potato late blight agent</name>
    <name type="synonym">Botrytis infestans</name>
    <dbReference type="NCBI Taxonomy" id="4787"/>
    <lineage>
        <taxon>Eukaryota</taxon>
        <taxon>Sar</taxon>
        <taxon>Stramenopiles</taxon>
        <taxon>Oomycota</taxon>
        <taxon>Peronosporomycetes</taxon>
        <taxon>Peronosporales</taxon>
        <taxon>Peronosporaceae</taxon>
        <taxon>Phytophthora</taxon>
    </lineage>
</organism>
<reference evidence="1" key="1">
    <citation type="submission" date="2020-03" db="EMBL/GenBank/DDBJ databases">
        <title>Hybrid Assembly of Korean Phytophthora infestans isolates.</title>
        <authorList>
            <person name="Prokchorchik M."/>
            <person name="Lee Y."/>
            <person name="Seo J."/>
            <person name="Cho J.-H."/>
            <person name="Park Y.-E."/>
            <person name="Jang D.-C."/>
            <person name="Im J.-S."/>
            <person name="Choi J.-G."/>
            <person name="Park H.-J."/>
            <person name="Lee G.-B."/>
            <person name="Lee Y.-G."/>
            <person name="Hong S.-Y."/>
            <person name="Cho K."/>
            <person name="Sohn K.H."/>
        </authorList>
    </citation>
    <scope>NUCLEOTIDE SEQUENCE</scope>
    <source>
        <strain evidence="1">KR_2_A2</strain>
    </source>
</reference>
<protein>
    <submittedName>
        <fullName evidence="1">Uncharacterized protein</fullName>
    </submittedName>
</protein>
<evidence type="ECO:0000313" key="2">
    <source>
        <dbReference type="Proteomes" id="UP000704712"/>
    </source>
</evidence>
<dbReference type="EMBL" id="JAACNO010001196">
    <property type="protein sequence ID" value="KAF4142245.1"/>
    <property type="molecule type" value="Genomic_DNA"/>
</dbReference>
<proteinExistence type="predicted"/>
<evidence type="ECO:0000313" key="1">
    <source>
        <dbReference type="EMBL" id="KAF4142245.1"/>
    </source>
</evidence>
<feature type="non-terminal residue" evidence="1">
    <location>
        <position position="145"/>
    </location>
</feature>
<name>A0A8S9UN45_PHYIN</name>
<gene>
    <name evidence="1" type="ORF">GN958_ATG08421</name>
</gene>